<comment type="caution">
    <text evidence="3">The sequence shown here is derived from an EMBL/GenBank/DDBJ whole genome shotgun (WGS) entry which is preliminary data.</text>
</comment>
<feature type="chain" id="PRO_5039018040" evidence="1">
    <location>
        <begin position="21"/>
        <end position="303"/>
    </location>
</feature>
<feature type="signal peptide" evidence="1">
    <location>
        <begin position="1"/>
        <end position="20"/>
    </location>
</feature>
<evidence type="ECO:0000256" key="1">
    <source>
        <dbReference type="SAM" id="SignalP"/>
    </source>
</evidence>
<dbReference type="Pfam" id="PF09992">
    <property type="entry name" value="NAGPA"/>
    <property type="match status" value="1"/>
</dbReference>
<dbReference type="AlphaFoldDB" id="A0A9D9H932"/>
<evidence type="ECO:0000313" key="3">
    <source>
        <dbReference type="EMBL" id="MBO8445665.1"/>
    </source>
</evidence>
<dbReference type="Proteomes" id="UP000823619">
    <property type="component" value="Unassembled WGS sequence"/>
</dbReference>
<protein>
    <submittedName>
        <fullName evidence="3">Phosphodiester glycosidase family protein</fullName>
    </submittedName>
</protein>
<dbReference type="PROSITE" id="PS51257">
    <property type="entry name" value="PROKAR_LIPOPROTEIN"/>
    <property type="match status" value="1"/>
</dbReference>
<accession>A0A9D9H932</accession>
<reference evidence="3" key="2">
    <citation type="journal article" date="2021" name="PeerJ">
        <title>Extensive microbial diversity within the chicken gut microbiome revealed by metagenomics and culture.</title>
        <authorList>
            <person name="Gilroy R."/>
            <person name="Ravi A."/>
            <person name="Getino M."/>
            <person name="Pursley I."/>
            <person name="Horton D.L."/>
            <person name="Alikhan N.F."/>
            <person name="Baker D."/>
            <person name="Gharbi K."/>
            <person name="Hall N."/>
            <person name="Watson M."/>
            <person name="Adriaenssens E.M."/>
            <person name="Foster-Nyarko E."/>
            <person name="Jarju S."/>
            <person name="Secka A."/>
            <person name="Antonio M."/>
            <person name="Oren A."/>
            <person name="Chaudhuri R.R."/>
            <person name="La Ragione R."/>
            <person name="Hildebrand F."/>
            <person name="Pallen M.J."/>
        </authorList>
    </citation>
    <scope>NUCLEOTIDE SEQUENCE</scope>
    <source>
        <strain evidence="3">D5-748</strain>
    </source>
</reference>
<keyword evidence="3" id="KW-0326">Glycosidase</keyword>
<dbReference type="EMBL" id="JADIMO010000101">
    <property type="protein sequence ID" value="MBO8445665.1"/>
    <property type="molecule type" value="Genomic_DNA"/>
</dbReference>
<dbReference type="PANTHER" id="PTHR40446:SF2">
    <property type="entry name" value="N-ACETYLGLUCOSAMINE-1-PHOSPHODIESTER ALPHA-N-ACETYLGLUCOSAMINIDASE"/>
    <property type="match status" value="1"/>
</dbReference>
<proteinExistence type="predicted"/>
<feature type="domain" description="Phosphodiester glycosidase" evidence="2">
    <location>
        <begin position="118"/>
        <end position="300"/>
    </location>
</feature>
<sequence>MKTIFNCMLGPALVMLAVQACGRDEVPSAAELLEDFCPAVSEILWDTTSVLAPGVSYNEISLTTAGNVMQHICIVAIEPDCGYGLNVVLPDNDTDISGGWRRQTLTSMADVLEDEGMTVVAMTNADFWDTSEPINPRGPLHSCGKVVNSSWDYSDRVPQQALSFAGILTDGTPVIRDSSFYTAMKQELVQCTGAGVIMLADGEVTEDIYNLRDPRTAIGYDSDGTIWLLVADGRGFSGASGLTYREMGEMFRSLGCESAVNLDGGGSAQMLVRDPHTGMCRIANSPSDGRERPVISGLAIIKK</sequence>
<keyword evidence="3" id="KW-0378">Hydrolase</keyword>
<evidence type="ECO:0000259" key="2">
    <source>
        <dbReference type="Pfam" id="PF09992"/>
    </source>
</evidence>
<gene>
    <name evidence="3" type="ORF">IAC23_08255</name>
</gene>
<dbReference type="GO" id="GO:0016798">
    <property type="term" value="F:hydrolase activity, acting on glycosyl bonds"/>
    <property type="evidence" value="ECO:0007669"/>
    <property type="project" value="UniProtKB-KW"/>
</dbReference>
<organism evidence="3 4">
    <name type="scientific">Candidatus Cryptobacteroides merdavium</name>
    <dbReference type="NCBI Taxonomy" id="2840769"/>
    <lineage>
        <taxon>Bacteria</taxon>
        <taxon>Pseudomonadati</taxon>
        <taxon>Bacteroidota</taxon>
        <taxon>Bacteroidia</taxon>
        <taxon>Bacteroidales</taxon>
        <taxon>Candidatus Cryptobacteroides</taxon>
    </lineage>
</organism>
<dbReference type="PANTHER" id="PTHR40446">
    <property type="entry name" value="N-ACETYLGLUCOSAMINE-1-PHOSPHODIESTER ALPHA-N-ACETYLGLUCOSAMINIDASE"/>
    <property type="match status" value="1"/>
</dbReference>
<evidence type="ECO:0000313" key="4">
    <source>
        <dbReference type="Proteomes" id="UP000823619"/>
    </source>
</evidence>
<name>A0A9D9H932_9BACT</name>
<dbReference type="InterPro" id="IPR018711">
    <property type="entry name" value="NAGPA"/>
</dbReference>
<reference evidence="3" key="1">
    <citation type="submission" date="2020-10" db="EMBL/GenBank/DDBJ databases">
        <authorList>
            <person name="Gilroy R."/>
        </authorList>
    </citation>
    <scope>NUCLEOTIDE SEQUENCE</scope>
    <source>
        <strain evidence="3">D5-748</strain>
    </source>
</reference>
<keyword evidence="1" id="KW-0732">Signal</keyword>